<evidence type="ECO:0000313" key="8">
    <source>
        <dbReference type="EMBL" id="MDM0045649.1"/>
    </source>
</evidence>
<evidence type="ECO:0000256" key="2">
    <source>
        <dbReference type="ARBA" id="ARBA00022475"/>
    </source>
</evidence>
<dbReference type="InterPro" id="IPR050107">
    <property type="entry name" value="ABC_carbohydrate_import_ATPase"/>
</dbReference>
<dbReference type="RefSeq" id="WP_286660768.1">
    <property type="nucleotide sequence ID" value="NZ_JASZYV010000003.1"/>
</dbReference>
<sequence length="533" mass="55939">MSDAPAARPVLSLRGITKRFGALTANDDISLDLGPAQVLALLGENGAGKSTLMSILFGHYTADAGEIEVFGERLPPGHPKAALAAGIGMVHQHFTLADNLSVLDNVLMGTEPLWRPASARSAARERLLDVAGRFGLPVRPEALIADLSVGERQRVEIVKALYRGARILILDEPTAVLTPQESEALFDTLAHMVADGLSVIFISHKLPEVLRVSHRVAVLRNGKLVAQAPTAGVTQAQLALWMVGHAVHAPTRTPASHVGEVVCALDDVSTEADGDADSRNGLRHASLTLHAGEIVAIAGVSGNGQVALAELLSGTRHAAGGRVQLLGKPLPAVPAQLVDQGVARIPEDRHAVGVVGDLPVWENVVAERLRSAAFSRRLLPGLRWIRRAAARAQAQRVQQAFDVRGGGLDAPARSLSGGNMQKLILGRSLLAPEDAKGNAPAPRLIVAHQPTWGLDIGAVAYVQQQLIAARDAGAAVLLISDDLDEVLALGDRVAVMHGGHIGEARPAQAWSREAIGLAMAGTDGNHPSQEARA</sequence>
<dbReference type="EMBL" id="JASZYV010000003">
    <property type="protein sequence ID" value="MDM0045649.1"/>
    <property type="molecule type" value="Genomic_DNA"/>
</dbReference>
<dbReference type="PROSITE" id="PS00211">
    <property type="entry name" value="ABC_TRANSPORTER_1"/>
    <property type="match status" value="2"/>
</dbReference>
<dbReference type="Pfam" id="PF00005">
    <property type="entry name" value="ABC_tran"/>
    <property type="match status" value="2"/>
</dbReference>
<dbReference type="Gene3D" id="3.40.50.300">
    <property type="entry name" value="P-loop containing nucleotide triphosphate hydrolases"/>
    <property type="match status" value="2"/>
</dbReference>
<accession>A0ABT7NCH9</accession>
<keyword evidence="5" id="KW-0547">Nucleotide-binding</keyword>
<evidence type="ECO:0000256" key="3">
    <source>
        <dbReference type="ARBA" id="ARBA00022597"/>
    </source>
</evidence>
<keyword evidence="2" id="KW-0472">Membrane</keyword>
<evidence type="ECO:0000256" key="4">
    <source>
        <dbReference type="ARBA" id="ARBA00022737"/>
    </source>
</evidence>
<evidence type="ECO:0000256" key="6">
    <source>
        <dbReference type="ARBA" id="ARBA00022840"/>
    </source>
</evidence>
<feature type="domain" description="ABC transporter" evidence="7">
    <location>
        <begin position="263"/>
        <end position="523"/>
    </location>
</feature>
<keyword evidence="4" id="KW-0677">Repeat</keyword>
<dbReference type="CDD" id="cd03215">
    <property type="entry name" value="ABC_Carb_Monos_II"/>
    <property type="match status" value="1"/>
</dbReference>
<gene>
    <name evidence="8" type="ORF">QTH91_14240</name>
</gene>
<dbReference type="Proteomes" id="UP001174908">
    <property type="component" value="Unassembled WGS sequence"/>
</dbReference>
<comment type="caution">
    <text evidence="8">The sequence shown here is derived from an EMBL/GenBank/DDBJ whole genome shotgun (WGS) entry which is preliminary data.</text>
</comment>
<feature type="domain" description="ABC transporter" evidence="7">
    <location>
        <begin position="11"/>
        <end position="246"/>
    </location>
</feature>
<reference evidence="8" key="1">
    <citation type="submission" date="2023-06" db="EMBL/GenBank/DDBJ databases">
        <authorList>
            <person name="Jiang Y."/>
            <person name="Liu Q."/>
        </authorList>
    </citation>
    <scope>NUCLEOTIDE SEQUENCE</scope>
    <source>
        <strain evidence="8">CGMCC 1.12089</strain>
    </source>
</reference>
<keyword evidence="1" id="KW-0813">Transport</keyword>
<dbReference type="PANTHER" id="PTHR43790">
    <property type="entry name" value="CARBOHYDRATE TRANSPORT ATP-BINDING PROTEIN MG119-RELATED"/>
    <property type="match status" value="1"/>
</dbReference>
<protein>
    <submittedName>
        <fullName evidence="8">ABC transporter ATP-binding protein</fullName>
    </submittedName>
</protein>
<evidence type="ECO:0000256" key="5">
    <source>
        <dbReference type="ARBA" id="ARBA00022741"/>
    </source>
</evidence>
<evidence type="ECO:0000256" key="1">
    <source>
        <dbReference type="ARBA" id="ARBA00022448"/>
    </source>
</evidence>
<dbReference type="InterPro" id="IPR003593">
    <property type="entry name" value="AAA+_ATPase"/>
</dbReference>
<dbReference type="GO" id="GO:0005524">
    <property type="term" value="F:ATP binding"/>
    <property type="evidence" value="ECO:0007669"/>
    <property type="project" value="UniProtKB-KW"/>
</dbReference>
<proteinExistence type="predicted"/>
<dbReference type="InterPro" id="IPR017871">
    <property type="entry name" value="ABC_transporter-like_CS"/>
</dbReference>
<organism evidence="8 9">
    <name type="scientific">Variovorax dokdonensis</name>
    <dbReference type="NCBI Taxonomy" id="344883"/>
    <lineage>
        <taxon>Bacteria</taxon>
        <taxon>Pseudomonadati</taxon>
        <taxon>Pseudomonadota</taxon>
        <taxon>Betaproteobacteria</taxon>
        <taxon>Burkholderiales</taxon>
        <taxon>Comamonadaceae</taxon>
        <taxon>Variovorax</taxon>
    </lineage>
</organism>
<keyword evidence="6 8" id="KW-0067">ATP-binding</keyword>
<dbReference type="CDD" id="cd03216">
    <property type="entry name" value="ABC_Carb_Monos_I"/>
    <property type="match status" value="1"/>
</dbReference>
<evidence type="ECO:0000259" key="7">
    <source>
        <dbReference type="PROSITE" id="PS50893"/>
    </source>
</evidence>
<keyword evidence="2" id="KW-1003">Cell membrane</keyword>
<dbReference type="SUPFAM" id="SSF52540">
    <property type="entry name" value="P-loop containing nucleoside triphosphate hydrolases"/>
    <property type="match status" value="2"/>
</dbReference>
<keyword evidence="9" id="KW-1185">Reference proteome</keyword>
<name>A0ABT7NCH9_9BURK</name>
<dbReference type="PROSITE" id="PS50893">
    <property type="entry name" value="ABC_TRANSPORTER_2"/>
    <property type="match status" value="2"/>
</dbReference>
<dbReference type="InterPro" id="IPR003439">
    <property type="entry name" value="ABC_transporter-like_ATP-bd"/>
</dbReference>
<dbReference type="SMART" id="SM00382">
    <property type="entry name" value="AAA"/>
    <property type="match status" value="1"/>
</dbReference>
<dbReference type="PANTHER" id="PTHR43790:SF9">
    <property type="entry name" value="GALACTOFURANOSE TRANSPORTER ATP-BINDING PROTEIN YTFR"/>
    <property type="match status" value="1"/>
</dbReference>
<evidence type="ECO:0000313" key="9">
    <source>
        <dbReference type="Proteomes" id="UP001174908"/>
    </source>
</evidence>
<keyword evidence="3" id="KW-0762">Sugar transport</keyword>
<dbReference type="InterPro" id="IPR027417">
    <property type="entry name" value="P-loop_NTPase"/>
</dbReference>